<evidence type="ECO:0000256" key="2">
    <source>
        <dbReference type="ARBA" id="ARBA00022964"/>
    </source>
</evidence>
<keyword evidence="8" id="KW-1185">Reference proteome</keyword>
<dbReference type="GO" id="GO:0016702">
    <property type="term" value="F:oxidoreductase activity, acting on single donors with incorporation of molecular oxygen, incorporation of two atoms of oxygen"/>
    <property type="evidence" value="ECO:0007669"/>
    <property type="project" value="InterPro"/>
</dbReference>
<evidence type="ECO:0000313" key="8">
    <source>
        <dbReference type="Proteomes" id="UP000612055"/>
    </source>
</evidence>
<dbReference type="UniPathway" id="UPA00382"/>
<dbReference type="OrthoDB" id="407298at2759"/>
<protein>
    <recommendedName>
        <fullName evidence="4">Lipoxygenase</fullName>
        <ecNumber evidence="4">1.13.11.-</ecNumber>
    </recommendedName>
</protein>
<feature type="region of interest" description="Disordered" evidence="5">
    <location>
        <begin position="137"/>
        <end position="181"/>
    </location>
</feature>
<reference evidence="7" key="1">
    <citation type="journal article" date="2020" name="bioRxiv">
        <title>Comparative genomics of Chlamydomonas.</title>
        <authorList>
            <person name="Craig R.J."/>
            <person name="Hasan A.R."/>
            <person name="Ness R.W."/>
            <person name="Keightley P.D."/>
        </authorList>
    </citation>
    <scope>NUCLEOTIDE SEQUENCE</scope>
    <source>
        <strain evidence="7">CCAP 11/70</strain>
    </source>
</reference>
<feature type="region of interest" description="Disordered" evidence="5">
    <location>
        <begin position="1"/>
        <end position="26"/>
    </location>
</feature>
<dbReference type="Gene3D" id="1.20.245.10">
    <property type="entry name" value="Lipoxygenase-1, Domain 5"/>
    <property type="match status" value="1"/>
</dbReference>
<keyword evidence="3" id="KW-0560">Oxidoreductase</keyword>
<organism evidence="7 8">
    <name type="scientific">Edaphochlamys debaryana</name>
    <dbReference type="NCBI Taxonomy" id="47281"/>
    <lineage>
        <taxon>Eukaryota</taxon>
        <taxon>Viridiplantae</taxon>
        <taxon>Chlorophyta</taxon>
        <taxon>core chlorophytes</taxon>
        <taxon>Chlorophyceae</taxon>
        <taxon>CS clade</taxon>
        <taxon>Chlamydomonadales</taxon>
        <taxon>Chlamydomonadales incertae sedis</taxon>
        <taxon>Edaphochlamys</taxon>
    </lineage>
</organism>
<dbReference type="EMBL" id="JAEHOE010000055">
    <property type="protein sequence ID" value="KAG2491172.1"/>
    <property type="molecule type" value="Genomic_DNA"/>
</dbReference>
<dbReference type="InterPro" id="IPR000907">
    <property type="entry name" value="LipOase"/>
</dbReference>
<gene>
    <name evidence="7" type="ORF">HYH03_010384</name>
</gene>
<dbReference type="GO" id="GO:0031408">
    <property type="term" value="P:oxylipin biosynthetic process"/>
    <property type="evidence" value="ECO:0007669"/>
    <property type="project" value="UniProtKB-UniRule"/>
</dbReference>
<dbReference type="Pfam" id="PF00305">
    <property type="entry name" value="Lipoxygenase"/>
    <property type="match status" value="2"/>
</dbReference>
<dbReference type="GO" id="GO:0006633">
    <property type="term" value="P:fatty acid biosynthetic process"/>
    <property type="evidence" value="ECO:0007669"/>
    <property type="project" value="UniProtKB-KW"/>
</dbReference>
<dbReference type="AlphaFoldDB" id="A0A836BWN8"/>
<proteinExistence type="inferred from homology"/>
<evidence type="ECO:0000256" key="4">
    <source>
        <dbReference type="RuleBase" id="RU003975"/>
    </source>
</evidence>
<comment type="pathway">
    <text evidence="4">Lipid metabolism; oxylipin biosynthesis.</text>
</comment>
<comment type="function">
    <text evidence="4">Plant lipoxygenase may be involved in a number of diverse aspects of plant physiology including growth and development, pest resistance, and senescence or responses to wounding.</text>
</comment>
<dbReference type="PROSITE" id="PS51393">
    <property type="entry name" value="LIPOXYGENASE_3"/>
    <property type="match status" value="1"/>
</dbReference>
<evidence type="ECO:0000256" key="1">
    <source>
        <dbReference type="ARBA" id="ARBA00022723"/>
    </source>
</evidence>
<keyword evidence="4" id="KW-0443">Lipid metabolism</keyword>
<keyword evidence="4" id="KW-0444">Lipid biosynthesis</keyword>
<dbReference type="Gene3D" id="3.10.450.60">
    <property type="match status" value="1"/>
</dbReference>
<sequence length="887" mass="98649">MSIDSWRPPVVNPNPDGTRGWRRSGPITLPASVSEPGAVLIRTDRDKHGHATVEYIGTIELASSTQIVGLTANSWVSSDQGWRTFFIGGAFLPKDTPEAMLKLRKEELEKLQGDRTTRKEKRLPSDRIYWYQRYDDLSAPGKPRPQLGLDDAGEGLPYPRRLATNRGLEPGSDDREIPPADGESMWVPFDEQFSAHKASDFSSTAVKANTARFYARYILLFGRPFRDFNSVLSVFKDDSGKQASPLSDNDIDAFEAFRAWDLLNTAEDSAAIYQAMMADRMGSSASRAAGLPPTPGLLAAISEDEAEDTDRAFFTNMAADGLRSMGIIKEPRFPVPKVLAGRLDAWDSDEEMGRQALAGMNPVTLKALFKTPEDQGSAIRDVHINEDEDLQGATLASLVADAKAGNKPRLYWIDHWALGECWSEAGKAQNEEGKRVQHAGRALFYLRKDPENGDRDAGLVPIAIELAHPNTHPMKEGTRETHGEVYSRSQLKGDKRVVWTLAKAVFRSLDASVHQLDSHFNRSHAMLEPFLIAMRRNISCMHPVFKLMLPHFRYTLDINRNARSNLVNAPRGGLLGGGIIEQAFSAGEYAMRLAAKLYGATWTFAGQALPKDLERRNILLKKDEKGKLMKPYKLRWLHYPYAEDGLLIWEELEKYFDEYLRLYFKSDDAVAGDKELQAWWAEVKAEGHPDAKLSGRDEEQVWGFEGPIPSIDELVQILVTIAYMASAHHAAVNFGQYDYSALILNNSSLIRRHMPVKGTPAWDELVGARGNAQEKVFMSYLVDSESAFAVMSIIRLLSSHAPDEQTLEELNEYLVDKPAVEANARFAAAMKVVEDTIKKSNADPAMWARYGLEPPANGGASPLPYTLLMPSSGSGITMRGVPYSVSI</sequence>
<dbReference type="InterPro" id="IPR036226">
    <property type="entry name" value="LipOase_C_sf"/>
</dbReference>
<evidence type="ECO:0000256" key="5">
    <source>
        <dbReference type="SAM" id="MobiDB-lite"/>
    </source>
</evidence>
<keyword evidence="4" id="KW-0925">Oxylipin biosynthesis</keyword>
<dbReference type="PROSITE" id="PS00081">
    <property type="entry name" value="LIPOXYGENASE_2"/>
    <property type="match status" value="1"/>
</dbReference>
<dbReference type="PANTHER" id="PTHR11771">
    <property type="entry name" value="LIPOXYGENASE"/>
    <property type="match status" value="1"/>
</dbReference>
<dbReference type="Proteomes" id="UP000612055">
    <property type="component" value="Unassembled WGS sequence"/>
</dbReference>
<evidence type="ECO:0000313" key="7">
    <source>
        <dbReference type="EMBL" id="KAG2491172.1"/>
    </source>
</evidence>
<dbReference type="EC" id="1.13.11.-" evidence="4"/>
<keyword evidence="4" id="KW-0276">Fatty acid metabolism</keyword>
<keyword evidence="4" id="KW-0275">Fatty acid biosynthesis</keyword>
<dbReference type="InterPro" id="IPR020834">
    <property type="entry name" value="LipOase_CS"/>
</dbReference>
<feature type="domain" description="Lipoxygenase" evidence="6">
    <location>
        <begin position="90"/>
        <end position="887"/>
    </location>
</feature>
<keyword evidence="2" id="KW-0223">Dioxygenase</keyword>
<dbReference type="Gene3D" id="2.60.60.20">
    <property type="entry name" value="PLAT/LH2 domain"/>
    <property type="match status" value="1"/>
</dbReference>
<comment type="similarity">
    <text evidence="4">Belongs to the lipoxygenase family.</text>
</comment>
<dbReference type="Gene3D" id="4.10.375.10">
    <property type="entry name" value="Lipoxygenase-1, Domain 2"/>
    <property type="match status" value="1"/>
</dbReference>
<evidence type="ECO:0000256" key="3">
    <source>
        <dbReference type="ARBA" id="ARBA00023002"/>
    </source>
</evidence>
<evidence type="ECO:0000259" key="6">
    <source>
        <dbReference type="PROSITE" id="PS51393"/>
    </source>
</evidence>
<comment type="caution">
    <text evidence="7">The sequence shown here is derived from an EMBL/GenBank/DDBJ whole genome shotgun (WGS) entry which is preliminary data.</text>
</comment>
<dbReference type="PRINTS" id="PR00468">
    <property type="entry name" value="PLTLPOXGNASE"/>
</dbReference>
<dbReference type="InterPro" id="IPR013819">
    <property type="entry name" value="LipOase_C"/>
</dbReference>
<name>A0A836BWN8_9CHLO</name>
<accession>A0A836BWN8</accession>
<dbReference type="GO" id="GO:0034440">
    <property type="term" value="P:lipid oxidation"/>
    <property type="evidence" value="ECO:0007669"/>
    <property type="project" value="InterPro"/>
</dbReference>
<dbReference type="PRINTS" id="PR00087">
    <property type="entry name" value="LIPOXYGENASE"/>
</dbReference>
<dbReference type="SUPFAM" id="SSF48484">
    <property type="entry name" value="Lipoxigenase"/>
    <property type="match status" value="2"/>
</dbReference>
<keyword evidence="1" id="KW-0479">Metal-binding</keyword>
<dbReference type="GO" id="GO:0046872">
    <property type="term" value="F:metal ion binding"/>
    <property type="evidence" value="ECO:0007669"/>
    <property type="project" value="UniProtKB-UniRule"/>
</dbReference>
<dbReference type="InterPro" id="IPR001246">
    <property type="entry name" value="LipOase_plant"/>
</dbReference>